<comment type="caution">
    <text evidence="1">The sequence shown here is derived from an EMBL/GenBank/DDBJ whole genome shotgun (WGS) entry which is preliminary data.</text>
</comment>
<accession>A0ACB8QGY1</accession>
<evidence type="ECO:0000313" key="2">
    <source>
        <dbReference type="Proteomes" id="UP000814128"/>
    </source>
</evidence>
<proteinExistence type="predicted"/>
<gene>
    <name evidence="1" type="ORF">K488DRAFT_53046</name>
</gene>
<evidence type="ECO:0000313" key="1">
    <source>
        <dbReference type="EMBL" id="KAI0031004.1"/>
    </source>
</evidence>
<dbReference type="Proteomes" id="UP000814128">
    <property type="component" value="Unassembled WGS sequence"/>
</dbReference>
<reference evidence="1" key="2">
    <citation type="journal article" date="2022" name="New Phytol.">
        <title>Evolutionary transition to the ectomycorrhizal habit in the genomes of a hyperdiverse lineage of mushroom-forming fungi.</title>
        <authorList>
            <person name="Looney B."/>
            <person name="Miyauchi S."/>
            <person name="Morin E."/>
            <person name="Drula E."/>
            <person name="Courty P.E."/>
            <person name="Kohler A."/>
            <person name="Kuo A."/>
            <person name="LaButti K."/>
            <person name="Pangilinan J."/>
            <person name="Lipzen A."/>
            <person name="Riley R."/>
            <person name="Andreopoulos W."/>
            <person name="He G."/>
            <person name="Johnson J."/>
            <person name="Nolan M."/>
            <person name="Tritt A."/>
            <person name="Barry K.W."/>
            <person name="Grigoriev I.V."/>
            <person name="Nagy L.G."/>
            <person name="Hibbett D."/>
            <person name="Henrissat B."/>
            <person name="Matheny P.B."/>
            <person name="Labbe J."/>
            <person name="Martin F.M."/>
        </authorList>
    </citation>
    <scope>NUCLEOTIDE SEQUENCE</scope>
    <source>
        <strain evidence="1">EC-137</strain>
    </source>
</reference>
<dbReference type="EMBL" id="MU273597">
    <property type="protein sequence ID" value="KAI0031004.1"/>
    <property type="molecule type" value="Genomic_DNA"/>
</dbReference>
<protein>
    <submittedName>
        <fullName evidence="1">Eukaryotic rRNA processing protein EBP2-domain-containing protein</fullName>
    </submittedName>
</protein>
<organism evidence="1 2">
    <name type="scientific">Vararia minispora EC-137</name>
    <dbReference type="NCBI Taxonomy" id="1314806"/>
    <lineage>
        <taxon>Eukaryota</taxon>
        <taxon>Fungi</taxon>
        <taxon>Dikarya</taxon>
        <taxon>Basidiomycota</taxon>
        <taxon>Agaricomycotina</taxon>
        <taxon>Agaricomycetes</taxon>
        <taxon>Russulales</taxon>
        <taxon>Lachnocladiaceae</taxon>
        <taxon>Vararia</taxon>
    </lineage>
</organism>
<reference evidence="1" key="1">
    <citation type="submission" date="2021-02" db="EMBL/GenBank/DDBJ databases">
        <authorList>
            <consortium name="DOE Joint Genome Institute"/>
            <person name="Ahrendt S."/>
            <person name="Looney B.P."/>
            <person name="Miyauchi S."/>
            <person name="Morin E."/>
            <person name="Drula E."/>
            <person name="Courty P.E."/>
            <person name="Chicoki N."/>
            <person name="Fauchery L."/>
            <person name="Kohler A."/>
            <person name="Kuo A."/>
            <person name="Labutti K."/>
            <person name="Pangilinan J."/>
            <person name="Lipzen A."/>
            <person name="Riley R."/>
            <person name="Andreopoulos W."/>
            <person name="He G."/>
            <person name="Johnson J."/>
            <person name="Barry K.W."/>
            <person name="Grigoriev I.V."/>
            <person name="Nagy L."/>
            <person name="Hibbett D."/>
            <person name="Henrissat B."/>
            <person name="Matheny P.B."/>
            <person name="Labbe J."/>
            <person name="Martin F."/>
        </authorList>
    </citation>
    <scope>NUCLEOTIDE SEQUENCE</scope>
    <source>
        <strain evidence="1">EC-137</strain>
    </source>
</reference>
<keyword evidence="2" id="KW-1185">Reference proteome</keyword>
<sequence>MQKLMDALGEDGLDDFGRAQLRALVGEEDENDDDGGESEEDDEAGKVEDGESKDEDEEVSGKDDPEEEDTEGTEEEEDGVALDDVSDAASDVDVVPRQKLEINNIVALDRIRESMQLDPSLPWTETLVVPYPQRIEIDVHDDLKRELAFYKQALHSATAGRALAQKHSFPFTRPADFFAEMIKSDAHMQRIRQRLLDEQAGIKKSEEKRKEREGKKFGKQVQVERIKERERAKKDMEERVKGLKRKRKGALRPDADNDDFDVAIEDAIADRPVKRARAGPGDKRAKMPRHVRDNKFGLGGAGKRAKQNTRASTDEFAGGGKGRKGGKGGTAQRPGKARRMAAKGKS</sequence>
<name>A0ACB8QGY1_9AGAM</name>